<organism evidence="2 3">
    <name type="scientific">Botrimarina mediterranea</name>
    <dbReference type="NCBI Taxonomy" id="2528022"/>
    <lineage>
        <taxon>Bacteria</taxon>
        <taxon>Pseudomonadati</taxon>
        <taxon>Planctomycetota</taxon>
        <taxon>Planctomycetia</taxon>
        <taxon>Pirellulales</taxon>
        <taxon>Lacipirellulaceae</taxon>
        <taxon>Botrimarina</taxon>
    </lineage>
</organism>
<dbReference type="Proteomes" id="UP000316426">
    <property type="component" value="Chromosome"/>
</dbReference>
<feature type="signal peptide" evidence="1">
    <location>
        <begin position="1"/>
        <end position="20"/>
    </location>
</feature>
<name>A0A518KD91_9BACT</name>
<sequence length="459" mass="50776" precursor="true">MARLVAPPILLLLAASLAPAQTWLGQVVPIAPDVYTEGLGQIADWGLRKADSSTEHAPPFQSAIPNPQSPIDASALFSQAQAAAEAGASSEAFDLAARTLHADPDHPDARRVLGYELVEGVWRTPYEAFNGLKNASWRPQYGWLTDDENARYKAGERLYGRRWVTAEIDAARHTEIEDGWTVRTDHFAVTTNHSLEAGARLAAELEGLFQVWRQAFAGYWLEDREVRALFAGDRMARKRSRPMRVYYHRDKRGYVEHLRRRQPRIAETLGIYFDDSREAHFFAPPEGADAAELQLARATLYHEAAHQLFAENGPGRRGAGRDANFWLVEGAACYFELLAPGQEPATYTLGNPAQGRLPSAVARGPVLPLAELAAMGQTDLQRRDDLAPIYAQATGLVAMFRHGPHAAADREALVRTLRAVYSGRPDGEEIVRQTGRSAAELDEDYRRFLGELVPAGPDH</sequence>
<protein>
    <recommendedName>
        <fullName evidence="4">DUF1570 domain-containing protein</fullName>
    </recommendedName>
</protein>
<dbReference type="EMBL" id="CP036349">
    <property type="protein sequence ID" value="QDV75747.1"/>
    <property type="molecule type" value="Genomic_DNA"/>
</dbReference>
<evidence type="ECO:0000313" key="3">
    <source>
        <dbReference type="Proteomes" id="UP000316426"/>
    </source>
</evidence>
<dbReference type="RefSeq" id="WP_145115589.1">
    <property type="nucleotide sequence ID" value="NZ_CP036349.1"/>
</dbReference>
<proteinExistence type="predicted"/>
<evidence type="ECO:0000313" key="2">
    <source>
        <dbReference type="EMBL" id="QDV75747.1"/>
    </source>
</evidence>
<dbReference type="KEGG" id="bmei:Spa11_39680"/>
<accession>A0A518KD91</accession>
<reference evidence="2 3" key="1">
    <citation type="submission" date="2019-02" db="EMBL/GenBank/DDBJ databases">
        <title>Deep-cultivation of Planctomycetes and their phenomic and genomic characterization uncovers novel biology.</title>
        <authorList>
            <person name="Wiegand S."/>
            <person name="Jogler M."/>
            <person name="Boedeker C."/>
            <person name="Pinto D."/>
            <person name="Vollmers J."/>
            <person name="Rivas-Marin E."/>
            <person name="Kohn T."/>
            <person name="Peeters S.H."/>
            <person name="Heuer A."/>
            <person name="Rast P."/>
            <person name="Oberbeckmann S."/>
            <person name="Bunk B."/>
            <person name="Jeske O."/>
            <person name="Meyerdierks A."/>
            <person name="Storesund J.E."/>
            <person name="Kallscheuer N."/>
            <person name="Luecker S."/>
            <person name="Lage O.M."/>
            <person name="Pohl T."/>
            <person name="Merkel B.J."/>
            <person name="Hornburger P."/>
            <person name="Mueller R.-W."/>
            <person name="Bruemmer F."/>
            <person name="Labrenz M."/>
            <person name="Spormann A.M."/>
            <person name="Op den Camp H."/>
            <person name="Overmann J."/>
            <person name="Amann R."/>
            <person name="Jetten M.S.M."/>
            <person name="Mascher T."/>
            <person name="Medema M.H."/>
            <person name="Devos D.P."/>
            <person name="Kaster A.-K."/>
            <person name="Ovreas L."/>
            <person name="Rohde M."/>
            <person name="Galperin M.Y."/>
            <person name="Jogler C."/>
        </authorList>
    </citation>
    <scope>NUCLEOTIDE SEQUENCE [LARGE SCALE GENOMIC DNA]</scope>
    <source>
        <strain evidence="2 3">Spa11</strain>
    </source>
</reference>
<gene>
    <name evidence="2" type="ORF">Spa11_39680</name>
</gene>
<evidence type="ECO:0008006" key="4">
    <source>
        <dbReference type="Google" id="ProtNLM"/>
    </source>
</evidence>
<keyword evidence="3" id="KW-1185">Reference proteome</keyword>
<dbReference type="AlphaFoldDB" id="A0A518KD91"/>
<feature type="chain" id="PRO_5021739136" description="DUF1570 domain-containing protein" evidence="1">
    <location>
        <begin position="21"/>
        <end position="459"/>
    </location>
</feature>
<keyword evidence="1" id="KW-0732">Signal</keyword>
<evidence type="ECO:0000256" key="1">
    <source>
        <dbReference type="SAM" id="SignalP"/>
    </source>
</evidence>